<sequence length="83" mass="9396">MTGLGPWFVRTVDDGGTHRADHEHWTADGRARIRPICEPTAEFTAINREPIAVPYFDEHRCPRCLADALDPAAPRPRHLVLVR</sequence>
<dbReference type="KEGG" id="acad:UA74_20225"/>
<evidence type="ECO:0000313" key="1">
    <source>
        <dbReference type="EMBL" id="APU16070.1"/>
    </source>
</evidence>
<reference evidence="2" key="1">
    <citation type="submission" date="2016-06" db="EMBL/GenBank/DDBJ databases">
        <title>Complete genome sequence of Actinoalloteichus fjordicus DSM 46855 (=ADI127-17), type strain of the new species Actinoalloteichus fjordicus.</title>
        <authorList>
            <person name="Ruckert C."/>
            <person name="Nouioui I."/>
            <person name="Willmese J."/>
            <person name="van Wezel G."/>
            <person name="Klenk H.-P."/>
            <person name="Kalinowski J."/>
            <person name="Zotchev S.B."/>
        </authorList>
    </citation>
    <scope>NUCLEOTIDE SEQUENCE [LARGE SCALE GENOMIC DNA]</scope>
    <source>
        <strain evidence="2">ADI127-7</strain>
    </source>
</reference>
<keyword evidence="2" id="KW-1185">Reference proteome</keyword>
<dbReference type="RefSeq" id="WP_075741686.1">
    <property type="nucleotide sequence ID" value="NZ_CP016076.1"/>
</dbReference>
<protein>
    <submittedName>
        <fullName evidence="1">Uncharacterized protein</fullName>
    </submittedName>
</protein>
<proteinExistence type="predicted"/>
<name>A0AAC9PTH7_9PSEU</name>
<dbReference type="AlphaFoldDB" id="A0AAC9PTH7"/>
<dbReference type="EMBL" id="CP016076">
    <property type="protein sequence ID" value="APU16070.1"/>
    <property type="molecule type" value="Genomic_DNA"/>
</dbReference>
<organism evidence="1 2">
    <name type="scientific">Actinoalloteichus fjordicus</name>
    <dbReference type="NCBI Taxonomy" id="1612552"/>
    <lineage>
        <taxon>Bacteria</taxon>
        <taxon>Bacillati</taxon>
        <taxon>Actinomycetota</taxon>
        <taxon>Actinomycetes</taxon>
        <taxon>Pseudonocardiales</taxon>
        <taxon>Pseudonocardiaceae</taxon>
        <taxon>Actinoalloteichus</taxon>
    </lineage>
</organism>
<evidence type="ECO:0000313" key="2">
    <source>
        <dbReference type="Proteomes" id="UP000185511"/>
    </source>
</evidence>
<dbReference type="Proteomes" id="UP000185511">
    <property type="component" value="Chromosome"/>
</dbReference>
<accession>A0AAC9PTH7</accession>
<gene>
    <name evidence="1" type="ORF">UA74_20225</name>
</gene>